<evidence type="ECO:0000313" key="2">
    <source>
        <dbReference type="EMBL" id="TDO29289.1"/>
    </source>
</evidence>
<dbReference type="InterPro" id="IPR037107">
    <property type="entry name" value="Put_OMP_sf"/>
</dbReference>
<dbReference type="Gene3D" id="2.40.128.140">
    <property type="entry name" value="Outer membrane protein"/>
    <property type="match status" value="1"/>
</dbReference>
<dbReference type="Pfam" id="PF09982">
    <property type="entry name" value="LpxR"/>
    <property type="match status" value="1"/>
</dbReference>
<reference evidence="2 3" key="1">
    <citation type="submission" date="2019-03" db="EMBL/GenBank/DDBJ databases">
        <title>Genomic Encyclopedia of Archaeal and Bacterial Type Strains, Phase II (KMG-II): from individual species to whole genera.</title>
        <authorList>
            <person name="Goeker M."/>
        </authorList>
    </citation>
    <scope>NUCLEOTIDE SEQUENCE [LARGE SCALE GENOMIC DNA]</scope>
    <source>
        <strain evidence="2 3">DSM 28323</strain>
    </source>
</reference>
<name>A0A4R6J1Z9_9BACT</name>
<feature type="chain" id="PRO_5020769381" evidence="1">
    <location>
        <begin position="19"/>
        <end position="311"/>
    </location>
</feature>
<protein>
    <submittedName>
        <fullName evidence="2">Uncharacterized protein DUF2219</fullName>
    </submittedName>
</protein>
<dbReference type="OrthoDB" id="622552at2"/>
<feature type="signal peptide" evidence="1">
    <location>
        <begin position="1"/>
        <end position="18"/>
    </location>
</feature>
<organism evidence="2 3">
    <name type="scientific">Sediminibacterium goheungense</name>
    <dbReference type="NCBI Taxonomy" id="1086393"/>
    <lineage>
        <taxon>Bacteria</taxon>
        <taxon>Pseudomonadati</taxon>
        <taxon>Bacteroidota</taxon>
        <taxon>Chitinophagia</taxon>
        <taxon>Chitinophagales</taxon>
        <taxon>Chitinophagaceae</taxon>
        <taxon>Sediminibacterium</taxon>
    </lineage>
</organism>
<evidence type="ECO:0000256" key="1">
    <source>
        <dbReference type="SAM" id="SignalP"/>
    </source>
</evidence>
<comment type="caution">
    <text evidence="2">The sequence shown here is derived from an EMBL/GenBank/DDBJ whole genome shotgun (WGS) entry which is preliminary data.</text>
</comment>
<dbReference type="AlphaFoldDB" id="A0A4R6J1Z9"/>
<dbReference type="EMBL" id="SNWP01000010">
    <property type="protein sequence ID" value="TDO29289.1"/>
    <property type="molecule type" value="Genomic_DNA"/>
</dbReference>
<dbReference type="InterPro" id="IPR018707">
    <property type="entry name" value="LpxR"/>
</dbReference>
<keyword evidence="1" id="KW-0732">Signal</keyword>
<gene>
    <name evidence="2" type="ORF">BC659_1377</name>
</gene>
<accession>A0A4R6J1Z9</accession>
<sequence length="311" mass="35533">MKLLLAIVCFLICFCCIAQQEKLLRKEFSFTTENDAFLFKIKDAYYTNGIFFNYRIADSTSQRKKIHSFTLGQKIFTPASRKAETTNEIDRPYCGYLFMQYTQINSYKKDALLQWGGNISLVGKASLGEALQNTYHKLLDYKRFEGWKYQVRNAMGLDLYGSYAQTLFHYRNTVKLVPLAEATLGTNFTNIKAGAIFCLGAFEKNNRSALFNTRASSGYALPEKKTELFVYTYPAWILQVYNATLQGGLFSKGTGAVLAKPETWVFEQRLGICFAQDRFSSRIEFVHQSKETAIQLTAQNYGSLQIGIRMF</sequence>
<evidence type="ECO:0000313" key="3">
    <source>
        <dbReference type="Proteomes" id="UP000295741"/>
    </source>
</evidence>
<proteinExistence type="predicted"/>
<dbReference type="RefSeq" id="WP_133473888.1">
    <property type="nucleotide sequence ID" value="NZ_SNWP01000010.1"/>
</dbReference>
<dbReference type="Proteomes" id="UP000295741">
    <property type="component" value="Unassembled WGS sequence"/>
</dbReference>
<keyword evidence="3" id="KW-1185">Reference proteome</keyword>